<organism evidence="4 5">
    <name type="scientific">Labilithrix luteola</name>
    <dbReference type="NCBI Taxonomy" id="1391654"/>
    <lineage>
        <taxon>Bacteria</taxon>
        <taxon>Pseudomonadati</taxon>
        <taxon>Myxococcota</taxon>
        <taxon>Polyangia</taxon>
        <taxon>Polyangiales</taxon>
        <taxon>Labilitrichaceae</taxon>
        <taxon>Labilithrix</taxon>
    </lineage>
</organism>
<name>A0A0K1QF14_9BACT</name>
<proteinExistence type="predicted"/>
<evidence type="ECO:0000256" key="1">
    <source>
        <dbReference type="ARBA" id="ARBA00022723"/>
    </source>
</evidence>
<evidence type="ECO:0000313" key="5">
    <source>
        <dbReference type="Proteomes" id="UP000064967"/>
    </source>
</evidence>
<dbReference type="RefSeq" id="WP_146654694.1">
    <property type="nucleotide sequence ID" value="NZ_CP012333.1"/>
</dbReference>
<dbReference type="AlphaFoldDB" id="A0A0K1QF14"/>
<evidence type="ECO:0000256" key="2">
    <source>
        <dbReference type="ARBA" id="ARBA00023002"/>
    </source>
</evidence>
<keyword evidence="1" id="KW-0479">Metal-binding</keyword>
<dbReference type="EMBL" id="CP012333">
    <property type="protein sequence ID" value="AKV04025.1"/>
    <property type="molecule type" value="Genomic_DNA"/>
</dbReference>
<dbReference type="STRING" id="1391654.AKJ09_10688"/>
<protein>
    <submittedName>
        <fullName evidence="4">4-hydroxythreonine-4-phosphate dehydrogenase</fullName>
    </submittedName>
</protein>
<dbReference type="SUPFAM" id="SSF53659">
    <property type="entry name" value="Isocitrate/Isopropylmalate dehydrogenase-like"/>
    <property type="match status" value="1"/>
</dbReference>
<evidence type="ECO:0000313" key="4">
    <source>
        <dbReference type="EMBL" id="AKV04025.1"/>
    </source>
</evidence>
<dbReference type="Pfam" id="PF04166">
    <property type="entry name" value="PdxA"/>
    <property type="match status" value="1"/>
</dbReference>
<dbReference type="GO" id="GO:0016491">
    <property type="term" value="F:oxidoreductase activity"/>
    <property type="evidence" value="ECO:0007669"/>
    <property type="project" value="UniProtKB-KW"/>
</dbReference>
<reference evidence="4 5" key="1">
    <citation type="submission" date="2015-08" db="EMBL/GenBank/DDBJ databases">
        <authorList>
            <person name="Babu N.S."/>
            <person name="Beckwith C.J."/>
            <person name="Beseler K.G."/>
            <person name="Brison A."/>
            <person name="Carone J.V."/>
            <person name="Caskin T.P."/>
            <person name="Diamond M."/>
            <person name="Durham M.E."/>
            <person name="Foxe J.M."/>
            <person name="Go M."/>
            <person name="Henderson B.A."/>
            <person name="Jones I.B."/>
            <person name="McGettigan J.A."/>
            <person name="Micheletti S.J."/>
            <person name="Nasrallah M.E."/>
            <person name="Ortiz D."/>
            <person name="Piller C.R."/>
            <person name="Privatt S.R."/>
            <person name="Schneider S.L."/>
            <person name="Sharp S."/>
            <person name="Smith T.C."/>
            <person name="Stanton J.D."/>
            <person name="Ullery H.E."/>
            <person name="Wilson R.J."/>
            <person name="Serrano M.G."/>
            <person name="Buck G."/>
            <person name="Lee V."/>
            <person name="Wang Y."/>
            <person name="Carvalho R."/>
            <person name="Voegtly L."/>
            <person name="Shi R."/>
            <person name="Duckworth R."/>
            <person name="Johnson A."/>
            <person name="Loviza R."/>
            <person name="Walstead R."/>
            <person name="Shah Z."/>
            <person name="Kiflezghi M."/>
            <person name="Wade K."/>
            <person name="Ball S.L."/>
            <person name="Bradley K.W."/>
            <person name="Asai D.J."/>
            <person name="Bowman C.A."/>
            <person name="Russell D.A."/>
            <person name="Pope W.H."/>
            <person name="Jacobs-Sera D."/>
            <person name="Hendrix R.W."/>
            <person name="Hatfull G.F."/>
        </authorList>
    </citation>
    <scope>NUCLEOTIDE SEQUENCE [LARGE SCALE GENOMIC DNA]</scope>
    <source>
        <strain evidence="4 5">DSM 27648</strain>
    </source>
</reference>
<sequence>MKFARLAVSVGCPSGVGPEVSVAAAAKLGARDRARVLLVGDLAGLRAAAKAVKVDPAKLVQVDSAAEAWDLPRSRFAVLQVGGPLGADDRKPGRPSRAGGAAQLHWIDAATDLVAAGEADAIVTGPVSKDAIAHSGAKGSRGFLGHTEHLAARLGAPEVTMAFHTDVLTTSLVTTHLAIADVPKAITKKEVARAAFWTASFVHRLGVRHRESRKPRVVVAALNPHAGENGLLGHEETRTIEPGIELARKRLAKAKIGVELVGPVPAESAFRLAAKGEYDAVVAMYHDQATIPMKLLGFGEAVNVSLGLPIVRTSVDHGTAYDRAGKGTADPRGMIEAMRLAVRLV</sequence>
<dbReference type="Proteomes" id="UP000064967">
    <property type="component" value="Chromosome"/>
</dbReference>
<dbReference type="GO" id="GO:0051287">
    <property type="term" value="F:NAD binding"/>
    <property type="evidence" value="ECO:0007669"/>
    <property type="project" value="InterPro"/>
</dbReference>
<dbReference type="Gene3D" id="3.40.718.10">
    <property type="entry name" value="Isopropylmalate Dehydrogenase"/>
    <property type="match status" value="1"/>
</dbReference>
<keyword evidence="2" id="KW-0560">Oxidoreductase</keyword>
<keyword evidence="5" id="KW-1185">Reference proteome</keyword>
<accession>A0A0K1QF14</accession>
<dbReference type="PANTHER" id="PTHR30004:SF6">
    <property type="entry name" value="D-THREONATE 4-PHOSPHATE DEHYDROGENASE"/>
    <property type="match status" value="1"/>
</dbReference>
<dbReference type="PANTHER" id="PTHR30004">
    <property type="entry name" value="4-HYDROXYTHREONINE-4-PHOSPHATE DEHYDROGENASE"/>
    <property type="match status" value="1"/>
</dbReference>
<dbReference type="PATRIC" id="fig|1391654.3.peg.10826"/>
<dbReference type="OrthoDB" id="9801783at2"/>
<dbReference type="NCBIfam" id="TIGR00557">
    <property type="entry name" value="pdxA"/>
    <property type="match status" value="1"/>
</dbReference>
<dbReference type="KEGG" id="llu:AKJ09_10688"/>
<dbReference type="GO" id="GO:0046872">
    <property type="term" value="F:metal ion binding"/>
    <property type="evidence" value="ECO:0007669"/>
    <property type="project" value="UniProtKB-KW"/>
</dbReference>
<gene>
    <name evidence="4" type="ORF">AKJ09_10688</name>
</gene>
<dbReference type="InterPro" id="IPR005255">
    <property type="entry name" value="PdxA_fam"/>
</dbReference>
<evidence type="ECO:0000256" key="3">
    <source>
        <dbReference type="ARBA" id="ARBA00023027"/>
    </source>
</evidence>
<keyword evidence="3" id="KW-0520">NAD</keyword>